<reference evidence="4" key="5">
    <citation type="submission" date="2015-06" db="UniProtKB">
        <authorList>
            <consortium name="EnsemblFungi"/>
        </authorList>
    </citation>
    <scope>IDENTIFICATION</scope>
    <source>
        <strain evidence="4">ATCC 64411</strain>
    </source>
</reference>
<evidence type="ECO:0000313" key="5">
    <source>
        <dbReference type="Proteomes" id="UP000011715"/>
    </source>
</evidence>
<dbReference type="VEuPathDB" id="FungiDB:MAPG_10562"/>
<sequence>MRPISLPHPPELPPLALSTRQPAATVAATVAAATHARTAHQSLIRQGPAAVKGRDLTRRSSGCTGGTETAHLVPAWEKIWFSANNMSGYCPPSALDINDERNMLLLRKDIHHLFDTKFFVFVPKRLPPVAPNRITLPTTTLPTDAQDANTLTTTTVPTDVHTDLDAQAILATYVLLPEVSPELAGLYHNRLRQPLCGLGVEFFFARFAWALFSDTHMPFFRTDFEVAVRLLDKTTDAFETRHMRAGATPKHTPGYSTGHKAKVPVQGKGPCRPTRAAVGTKKTMFGTRRGSHREDGH</sequence>
<reference evidence="4" key="4">
    <citation type="journal article" date="2015" name="G3 (Bethesda)">
        <title>Genome sequences of three phytopathogenic species of the Magnaporthaceae family of fungi.</title>
        <authorList>
            <person name="Okagaki L.H."/>
            <person name="Nunes C.C."/>
            <person name="Sailsbery J."/>
            <person name="Clay B."/>
            <person name="Brown D."/>
            <person name="John T."/>
            <person name="Oh Y."/>
            <person name="Young N."/>
            <person name="Fitzgerald M."/>
            <person name="Haas B.J."/>
            <person name="Zeng Q."/>
            <person name="Young S."/>
            <person name="Adiconis X."/>
            <person name="Fan L."/>
            <person name="Levin J.Z."/>
            <person name="Mitchell T.K."/>
            <person name="Okubara P.A."/>
            <person name="Farman M.L."/>
            <person name="Kohn L.M."/>
            <person name="Birren B."/>
            <person name="Ma L.-J."/>
            <person name="Dean R.A."/>
        </authorList>
    </citation>
    <scope>NUCLEOTIDE SEQUENCE</scope>
    <source>
        <strain evidence="4">ATCC 64411 / 73-15</strain>
    </source>
</reference>
<name>A0A0C4ECX3_MAGP6</name>
<protein>
    <recommendedName>
        <fullName evidence="2">HNH nuclease domain-containing protein</fullName>
    </recommendedName>
</protein>
<reference evidence="3" key="2">
    <citation type="submission" date="2010-05" db="EMBL/GenBank/DDBJ databases">
        <title>The Genome Sequence of Magnaporthe poae strain ATCC 64411.</title>
        <authorList>
            <consortium name="The Broad Institute Genome Sequencing Platform"/>
            <consortium name="Broad Institute Genome Sequencing Center for Infectious Disease"/>
            <person name="Ma L.-J."/>
            <person name="Dead R."/>
            <person name="Young S."/>
            <person name="Zeng Q."/>
            <person name="Koehrsen M."/>
            <person name="Alvarado L."/>
            <person name="Berlin A."/>
            <person name="Chapman S.B."/>
            <person name="Chen Z."/>
            <person name="Freedman E."/>
            <person name="Gellesch M."/>
            <person name="Goldberg J."/>
            <person name="Griggs A."/>
            <person name="Gujja S."/>
            <person name="Heilman E.R."/>
            <person name="Heiman D."/>
            <person name="Hepburn T."/>
            <person name="Howarth C."/>
            <person name="Jen D."/>
            <person name="Larson L."/>
            <person name="Mehta T."/>
            <person name="Neiman D."/>
            <person name="Pearson M."/>
            <person name="Roberts A."/>
            <person name="Saif S."/>
            <person name="Shea T."/>
            <person name="Shenoy N."/>
            <person name="Sisk P."/>
            <person name="Stolte C."/>
            <person name="Sykes S."/>
            <person name="Walk T."/>
            <person name="White J."/>
            <person name="Yandava C."/>
            <person name="Haas B."/>
            <person name="Nusbaum C."/>
            <person name="Birren B."/>
        </authorList>
    </citation>
    <scope>NUCLEOTIDE SEQUENCE</scope>
    <source>
        <strain evidence="3">ATCC 64411</strain>
    </source>
</reference>
<dbReference type="AlphaFoldDB" id="A0A0C4ECX3"/>
<proteinExistence type="predicted"/>
<keyword evidence="5" id="KW-1185">Reference proteome</keyword>
<accession>A0A0C4ECX3</accession>
<dbReference type="EMBL" id="ADBL01002360">
    <property type="status" value="NOT_ANNOTATED_CDS"/>
    <property type="molecule type" value="Genomic_DNA"/>
</dbReference>
<evidence type="ECO:0000259" key="2">
    <source>
        <dbReference type="Pfam" id="PF13391"/>
    </source>
</evidence>
<dbReference type="InterPro" id="IPR003615">
    <property type="entry name" value="HNH_nuc"/>
</dbReference>
<gene>
    <name evidence="3" type="ORF">MAPG_10562</name>
</gene>
<evidence type="ECO:0000313" key="3">
    <source>
        <dbReference type="EMBL" id="KLU90710.1"/>
    </source>
</evidence>
<reference evidence="5" key="1">
    <citation type="submission" date="2010-05" db="EMBL/GenBank/DDBJ databases">
        <title>The genome sequence of Magnaporthe poae strain ATCC 64411.</title>
        <authorList>
            <person name="Ma L.-J."/>
            <person name="Dead R."/>
            <person name="Young S."/>
            <person name="Zeng Q."/>
            <person name="Koehrsen M."/>
            <person name="Alvarado L."/>
            <person name="Berlin A."/>
            <person name="Chapman S.B."/>
            <person name="Chen Z."/>
            <person name="Freedman E."/>
            <person name="Gellesch M."/>
            <person name="Goldberg J."/>
            <person name="Griggs A."/>
            <person name="Gujja S."/>
            <person name="Heilman E.R."/>
            <person name="Heiman D."/>
            <person name="Hepburn T."/>
            <person name="Howarth C."/>
            <person name="Jen D."/>
            <person name="Larson L."/>
            <person name="Mehta T."/>
            <person name="Neiman D."/>
            <person name="Pearson M."/>
            <person name="Roberts A."/>
            <person name="Saif S."/>
            <person name="Shea T."/>
            <person name="Shenoy N."/>
            <person name="Sisk P."/>
            <person name="Stolte C."/>
            <person name="Sykes S."/>
            <person name="Walk T."/>
            <person name="White J."/>
            <person name="Yandava C."/>
            <person name="Haas B."/>
            <person name="Nusbaum C."/>
            <person name="Birren B."/>
        </authorList>
    </citation>
    <scope>NUCLEOTIDE SEQUENCE [LARGE SCALE GENOMIC DNA]</scope>
    <source>
        <strain evidence="5">ATCC 64411 / 73-15</strain>
    </source>
</reference>
<feature type="region of interest" description="Disordered" evidence="1">
    <location>
        <begin position="246"/>
        <end position="276"/>
    </location>
</feature>
<evidence type="ECO:0000256" key="1">
    <source>
        <dbReference type="SAM" id="MobiDB-lite"/>
    </source>
</evidence>
<feature type="region of interest" description="Disordered" evidence="1">
    <location>
        <begin position="39"/>
        <end position="66"/>
    </location>
</feature>
<dbReference type="Proteomes" id="UP000011715">
    <property type="component" value="Unassembled WGS sequence"/>
</dbReference>
<organism evidence="4 5">
    <name type="scientific">Magnaporthiopsis poae (strain ATCC 64411 / 73-15)</name>
    <name type="common">Kentucky bluegrass fungus</name>
    <name type="synonym">Magnaporthe poae</name>
    <dbReference type="NCBI Taxonomy" id="644358"/>
    <lineage>
        <taxon>Eukaryota</taxon>
        <taxon>Fungi</taxon>
        <taxon>Dikarya</taxon>
        <taxon>Ascomycota</taxon>
        <taxon>Pezizomycotina</taxon>
        <taxon>Sordariomycetes</taxon>
        <taxon>Sordariomycetidae</taxon>
        <taxon>Magnaporthales</taxon>
        <taxon>Magnaporthaceae</taxon>
        <taxon>Magnaporthiopsis</taxon>
    </lineage>
</organism>
<dbReference type="OrthoDB" id="2142759at2759"/>
<dbReference type="EMBL" id="GL876975">
    <property type="protein sequence ID" value="KLU90710.1"/>
    <property type="molecule type" value="Genomic_DNA"/>
</dbReference>
<feature type="domain" description="HNH nuclease" evidence="2">
    <location>
        <begin position="66"/>
        <end position="122"/>
    </location>
</feature>
<dbReference type="EnsemblFungi" id="MAPG_10562T0">
    <property type="protein sequence ID" value="MAPG_10562T0"/>
    <property type="gene ID" value="MAPG_10562"/>
</dbReference>
<evidence type="ECO:0000313" key="4">
    <source>
        <dbReference type="EnsemblFungi" id="MAPG_10562T0"/>
    </source>
</evidence>
<dbReference type="eggNOG" id="ENOG502S5NF">
    <property type="taxonomic scope" value="Eukaryota"/>
</dbReference>
<dbReference type="Pfam" id="PF13391">
    <property type="entry name" value="HNH_2"/>
    <property type="match status" value="1"/>
</dbReference>
<reference evidence="3" key="3">
    <citation type="submission" date="2011-03" db="EMBL/GenBank/DDBJ databases">
        <title>Annotation of Magnaporthe poae ATCC 64411.</title>
        <authorList>
            <person name="Ma L.-J."/>
            <person name="Dead R."/>
            <person name="Young S.K."/>
            <person name="Zeng Q."/>
            <person name="Gargeya S."/>
            <person name="Fitzgerald M."/>
            <person name="Haas B."/>
            <person name="Abouelleil A."/>
            <person name="Alvarado L."/>
            <person name="Arachchi H.M."/>
            <person name="Berlin A."/>
            <person name="Brown A."/>
            <person name="Chapman S.B."/>
            <person name="Chen Z."/>
            <person name="Dunbar C."/>
            <person name="Freedman E."/>
            <person name="Gearin G."/>
            <person name="Gellesch M."/>
            <person name="Goldberg J."/>
            <person name="Griggs A."/>
            <person name="Gujja S."/>
            <person name="Heiman D."/>
            <person name="Howarth C."/>
            <person name="Larson L."/>
            <person name="Lui A."/>
            <person name="MacDonald P.J.P."/>
            <person name="Mehta T."/>
            <person name="Montmayeur A."/>
            <person name="Murphy C."/>
            <person name="Neiman D."/>
            <person name="Pearson M."/>
            <person name="Priest M."/>
            <person name="Roberts A."/>
            <person name="Saif S."/>
            <person name="Shea T."/>
            <person name="Shenoy N."/>
            <person name="Sisk P."/>
            <person name="Stolte C."/>
            <person name="Sykes S."/>
            <person name="Yandava C."/>
            <person name="Wortman J."/>
            <person name="Nusbaum C."/>
            <person name="Birren B."/>
        </authorList>
    </citation>
    <scope>NUCLEOTIDE SEQUENCE</scope>
    <source>
        <strain evidence="3">ATCC 64411</strain>
    </source>
</reference>